<dbReference type="PANTHER" id="PTHR23528">
    <property type="match status" value="1"/>
</dbReference>
<dbReference type="KEGG" id="amog:QRX60_33080"/>
<feature type="transmembrane region" description="Helical" evidence="5">
    <location>
        <begin position="126"/>
        <end position="147"/>
    </location>
</feature>
<feature type="transmembrane region" description="Helical" evidence="5">
    <location>
        <begin position="27"/>
        <end position="50"/>
    </location>
</feature>
<dbReference type="Proteomes" id="UP001239397">
    <property type="component" value="Chromosome"/>
</dbReference>
<reference evidence="7 8" key="1">
    <citation type="submission" date="2023-06" db="EMBL/GenBank/DDBJ databases">
        <authorList>
            <person name="Oyuntsetseg B."/>
            <person name="Kim S.B."/>
        </authorList>
    </citation>
    <scope>NUCLEOTIDE SEQUENCE [LARGE SCALE GENOMIC DNA]</scope>
    <source>
        <strain evidence="7 8">4-36</strain>
    </source>
</reference>
<dbReference type="EMBL" id="CP127295">
    <property type="protein sequence ID" value="WIX98872.1"/>
    <property type="molecule type" value="Genomic_DNA"/>
</dbReference>
<accession>A0A9Y2JI24</accession>
<dbReference type="PROSITE" id="PS50850">
    <property type="entry name" value="MFS"/>
    <property type="match status" value="1"/>
</dbReference>
<dbReference type="RefSeq" id="WP_285995355.1">
    <property type="nucleotide sequence ID" value="NZ_CP127295.1"/>
</dbReference>
<gene>
    <name evidence="7" type="ORF">QRX60_33080</name>
</gene>
<evidence type="ECO:0000256" key="5">
    <source>
        <dbReference type="SAM" id="Phobius"/>
    </source>
</evidence>
<dbReference type="PANTHER" id="PTHR23528:SF1">
    <property type="entry name" value="MAJOR FACILITATOR SUPERFAMILY (MFS) PROFILE DOMAIN-CONTAINING PROTEIN"/>
    <property type="match status" value="1"/>
</dbReference>
<feature type="transmembrane region" description="Helical" evidence="5">
    <location>
        <begin position="56"/>
        <end position="80"/>
    </location>
</feature>
<dbReference type="SUPFAM" id="SSF103473">
    <property type="entry name" value="MFS general substrate transporter"/>
    <property type="match status" value="1"/>
</dbReference>
<comment type="subcellular location">
    <subcellularLocation>
        <location evidence="1">Cell membrane</location>
        <topology evidence="1">Multi-pass membrane protein</topology>
    </subcellularLocation>
</comment>
<evidence type="ECO:0000256" key="2">
    <source>
        <dbReference type="ARBA" id="ARBA00022692"/>
    </source>
</evidence>
<evidence type="ECO:0000256" key="3">
    <source>
        <dbReference type="ARBA" id="ARBA00022989"/>
    </source>
</evidence>
<dbReference type="GO" id="GO:0005886">
    <property type="term" value="C:plasma membrane"/>
    <property type="evidence" value="ECO:0007669"/>
    <property type="project" value="UniProtKB-SubCell"/>
</dbReference>
<dbReference type="InterPro" id="IPR011701">
    <property type="entry name" value="MFS"/>
</dbReference>
<feature type="transmembrane region" description="Helical" evidence="5">
    <location>
        <begin position="310"/>
        <end position="327"/>
    </location>
</feature>
<dbReference type="Gene3D" id="1.20.1250.20">
    <property type="entry name" value="MFS general substrate transporter like domains"/>
    <property type="match status" value="1"/>
</dbReference>
<sequence>MIPEAVVPQSAADAPGTVTRTTGQRRLIGALVGTNAAGYISIAVPMNLLLVTHLTAIAGAAATSAFSLVTGIGGLVGLLANPLGGRVSDRTAARFGRRRTWILTGGLGAAILVTTMGWTTEVWQVALGWALITALVMFQLAASAALAADQVAPERRGAASGVVAFVALAGPALGFAVVSAMPAVPRLQWGVVGVLSAAGVLMAVLLVRDPRHRPPADEPRLSPAIILRSYWVSPRKHPAFGWAWAVRFLITAAWASNSYLAFVFTQRFAVPAGAVPGMIFLLTLIGIACVAVTAWLTGWLSDKIRRQKPFVLAGGLVLAAGLVLVALSPSIPVVYLGTAIMSLGYGTFLATDFALCLRMLPDPESAGKDFAVLNIASTLPVAVVPFVAPALLAAGGFLAMFACLAVLSVAGAVSVLRVPDIGQEGQPRFAAMDRDVG</sequence>
<keyword evidence="2 5" id="KW-0812">Transmembrane</keyword>
<feature type="domain" description="Major facilitator superfamily (MFS) profile" evidence="6">
    <location>
        <begin position="26"/>
        <end position="423"/>
    </location>
</feature>
<protein>
    <submittedName>
        <fullName evidence="7">MFS transporter</fullName>
    </submittedName>
</protein>
<evidence type="ECO:0000256" key="1">
    <source>
        <dbReference type="ARBA" id="ARBA00004651"/>
    </source>
</evidence>
<evidence type="ECO:0000313" key="8">
    <source>
        <dbReference type="Proteomes" id="UP001239397"/>
    </source>
</evidence>
<keyword evidence="4 5" id="KW-0472">Membrane</keyword>
<dbReference type="InterPro" id="IPR020846">
    <property type="entry name" value="MFS_dom"/>
</dbReference>
<keyword evidence="3 5" id="KW-1133">Transmembrane helix</keyword>
<feature type="transmembrane region" description="Helical" evidence="5">
    <location>
        <begin position="397"/>
        <end position="418"/>
    </location>
</feature>
<feature type="transmembrane region" description="Helical" evidence="5">
    <location>
        <begin position="333"/>
        <end position="358"/>
    </location>
</feature>
<dbReference type="InterPro" id="IPR036259">
    <property type="entry name" value="MFS_trans_sf"/>
</dbReference>
<feature type="transmembrane region" description="Helical" evidence="5">
    <location>
        <begin position="187"/>
        <end position="207"/>
    </location>
</feature>
<evidence type="ECO:0000259" key="6">
    <source>
        <dbReference type="PROSITE" id="PS50850"/>
    </source>
</evidence>
<keyword evidence="8" id="KW-1185">Reference proteome</keyword>
<feature type="transmembrane region" description="Helical" evidence="5">
    <location>
        <begin position="159"/>
        <end position="181"/>
    </location>
</feature>
<dbReference type="AlphaFoldDB" id="A0A9Y2JI24"/>
<organism evidence="7 8">
    <name type="scientific">Amycolatopsis mongoliensis</name>
    <dbReference type="NCBI Taxonomy" id="715475"/>
    <lineage>
        <taxon>Bacteria</taxon>
        <taxon>Bacillati</taxon>
        <taxon>Actinomycetota</taxon>
        <taxon>Actinomycetes</taxon>
        <taxon>Pseudonocardiales</taxon>
        <taxon>Pseudonocardiaceae</taxon>
        <taxon>Amycolatopsis</taxon>
    </lineage>
</organism>
<proteinExistence type="predicted"/>
<feature type="transmembrane region" description="Helical" evidence="5">
    <location>
        <begin position="101"/>
        <end position="120"/>
    </location>
</feature>
<name>A0A9Y2JI24_9PSEU</name>
<evidence type="ECO:0000256" key="4">
    <source>
        <dbReference type="ARBA" id="ARBA00023136"/>
    </source>
</evidence>
<feature type="transmembrane region" description="Helical" evidence="5">
    <location>
        <begin position="370"/>
        <end position="391"/>
    </location>
</feature>
<dbReference type="Pfam" id="PF07690">
    <property type="entry name" value="MFS_1"/>
    <property type="match status" value="1"/>
</dbReference>
<dbReference type="GO" id="GO:0022857">
    <property type="term" value="F:transmembrane transporter activity"/>
    <property type="evidence" value="ECO:0007669"/>
    <property type="project" value="InterPro"/>
</dbReference>
<evidence type="ECO:0000313" key="7">
    <source>
        <dbReference type="EMBL" id="WIX98872.1"/>
    </source>
</evidence>
<feature type="transmembrane region" description="Helical" evidence="5">
    <location>
        <begin position="244"/>
        <end position="265"/>
    </location>
</feature>
<feature type="transmembrane region" description="Helical" evidence="5">
    <location>
        <begin position="277"/>
        <end position="298"/>
    </location>
</feature>